<keyword evidence="1" id="KW-1133">Transmembrane helix</keyword>
<name>A0A378JLH9_9GAMM</name>
<accession>A0A378JLH9</accession>
<gene>
    <name evidence="2" type="ORF">NCTC13316_01159</name>
</gene>
<feature type="transmembrane region" description="Helical" evidence="1">
    <location>
        <begin position="59"/>
        <end position="81"/>
    </location>
</feature>
<reference evidence="2 3" key="1">
    <citation type="submission" date="2018-06" db="EMBL/GenBank/DDBJ databases">
        <authorList>
            <consortium name="Pathogen Informatics"/>
            <person name="Doyle S."/>
        </authorList>
    </citation>
    <scope>NUCLEOTIDE SEQUENCE [LARGE SCALE GENOMIC DNA]</scope>
    <source>
        <strain evidence="2 3">NCTC13316</strain>
    </source>
</reference>
<keyword evidence="1" id="KW-0812">Transmembrane</keyword>
<evidence type="ECO:0000313" key="2">
    <source>
        <dbReference type="EMBL" id="STX51069.1"/>
    </source>
</evidence>
<keyword evidence="1" id="KW-0472">Membrane</keyword>
<dbReference type="AlphaFoldDB" id="A0A378JLH9"/>
<evidence type="ECO:0000313" key="3">
    <source>
        <dbReference type="Proteomes" id="UP000254794"/>
    </source>
</evidence>
<protein>
    <recommendedName>
        <fullName evidence="4">Transmembrane protein</fullName>
    </recommendedName>
</protein>
<evidence type="ECO:0008006" key="4">
    <source>
        <dbReference type="Google" id="ProtNLM"/>
    </source>
</evidence>
<sequence length="155" mass="15710">MALKNLVKNNSSFQLKCLLALAGTAVVTLGVIAALSIKTAAAAAPTTALLASAATVSPIIPMALPVVLLAIGAVCLLPFLFSSACRLPGRSSYFRHGFFNTPIVDINTGYGYGGGYGVSNHHGHTGGYGASNHHGHTGGFGASNHHGHTGGYGPR</sequence>
<dbReference type="Proteomes" id="UP000254794">
    <property type="component" value="Unassembled WGS sequence"/>
</dbReference>
<dbReference type="EMBL" id="UGOD01000001">
    <property type="protein sequence ID" value="STX51069.1"/>
    <property type="molecule type" value="Genomic_DNA"/>
</dbReference>
<proteinExistence type="predicted"/>
<organism evidence="2 3">
    <name type="scientific">Legionella busanensis</name>
    <dbReference type="NCBI Taxonomy" id="190655"/>
    <lineage>
        <taxon>Bacteria</taxon>
        <taxon>Pseudomonadati</taxon>
        <taxon>Pseudomonadota</taxon>
        <taxon>Gammaproteobacteria</taxon>
        <taxon>Legionellales</taxon>
        <taxon>Legionellaceae</taxon>
        <taxon>Legionella</taxon>
    </lineage>
</organism>
<keyword evidence="3" id="KW-1185">Reference proteome</keyword>
<evidence type="ECO:0000256" key="1">
    <source>
        <dbReference type="SAM" id="Phobius"/>
    </source>
</evidence>
<dbReference type="RefSeq" id="WP_115330731.1">
    <property type="nucleotide sequence ID" value="NZ_CAAAHP010000001.1"/>
</dbReference>